<dbReference type="AlphaFoldDB" id="A0A2R5GDG5"/>
<evidence type="ECO:0000313" key="2">
    <source>
        <dbReference type="EMBL" id="GBG27758.1"/>
    </source>
</evidence>
<feature type="domain" description="GST N-terminal" evidence="1">
    <location>
        <begin position="11"/>
        <end position="77"/>
    </location>
</feature>
<dbReference type="InterPro" id="IPR036249">
    <property type="entry name" value="Thioredoxin-like_sf"/>
</dbReference>
<reference evidence="2 3" key="1">
    <citation type="submission" date="2017-12" db="EMBL/GenBank/DDBJ databases">
        <title>Sequencing, de novo assembly and annotation of complete genome of a new Thraustochytrid species, strain FCC1311.</title>
        <authorList>
            <person name="Sedici K."/>
            <person name="Godart F."/>
            <person name="Aiese Cigliano R."/>
            <person name="Sanseverino W."/>
            <person name="Barakat M."/>
            <person name="Ortet P."/>
            <person name="Marechal E."/>
            <person name="Cagnac O."/>
            <person name="Amato A."/>
        </authorList>
    </citation>
    <scope>NUCLEOTIDE SEQUENCE [LARGE SCALE GENOMIC DNA]</scope>
</reference>
<proteinExistence type="predicted"/>
<dbReference type="InParanoid" id="A0A2R5GDG5"/>
<dbReference type="Pfam" id="PF13409">
    <property type="entry name" value="GST_N_2"/>
    <property type="match status" value="1"/>
</dbReference>
<name>A0A2R5GDG5_9STRA</name>
<gene>
    <name evidence="2" type="ORF">FCC1311_039812</name>
</gene>
<sequence>MSVPTLFLKSTCPFCLKVVVFMSEAGLMDKVKLEKDSDENRATLQDIIGDEKLTFPALQLAAGEKPMMDSDGIIDHFVKSEGINLDTFQALPYYKTGVMQGYLRMVKHIGHAEAMDVIAGKI</sequence>
<keyword evidence="3" id="KW-1185">Reference proteome</keyword>
<accession>A0A2R5GDG5</accession>
<evidence type="ECO:0000313" key="3">
    <source>
        <dbReference type="Proteomes" id="UP000241890"/>
    </source>
</evidence>
<evidence type="ECO:0000259" key="1">
    <source>
        <dbReference type="Pfam" id="PF13409"/>
    </source>
</evidence>
<organism evidence="2 3">
    <name type="scientific">Hondaea fermentalgiana</name>
    <dbReference type="NCBI Taxonomy" id="2315210"/>
    <lineage>
        <taxon>Eukaryota</taxon>
        <taxon>Sar</taxon>
        <taxon>Stramenopiles</taxon>
        <taxon>Bigyra</taxon>
        <taxon>Labyrinthulomycetes</taxon>
        <taxon>Thraustochytrida</taxon>
        <taxon>Thraustochytriidae</taxon>
        <taxon>Hondaea</taxon>
    </lineage>
</organism>
<dbReference type="EMBL" id="BEYU01000035">
    <property type="protein sequence ID" value="GBG27758.1"/>
    <property type="molecule type" value="Genomic_DNA"/>
</dbReference>
<protein>
    <recommendedName>
        <fullName evidence="1">GST N-terminal domain-containing protein</fullName>
    </recommendedName>
</protein>
<dbReference type="Proteomes" id="UP000241890">
    <property type="component" value="Unassembled WGS sequence"/>
</dbReference>
<dbReference type="SUPFAM" id="SSF52833">
    <property type="entry name" value="Thioredoxin-like"/>
    <property type="match status" value="1"/>
</dbReference>
<comment type="caution">
    <text evidence="2">The sequence shown here is derived from an EMBL/GenBank/DDBJ whole genome shotgun (WGS) entry which is preliminary data.</text>
</comment>
<dbReference type="InterPro" id="IPR004045">
    <property type="entry name" value="Glutathione_S-Trfase_N"/>
</dbReference>